<evidence type="ECO:0000256" key="1">
    <source>
        <dbReference type="ARBA" id="ARBA00023002"/>
    </source>
</evidence>
<keyword evidence="1" id="KW-0560">Oxidoreductase</keyword>
<accession>F9FPW5</accession>
<name>F9FPW5_FUSOF</name>
<dbReference type="EMBL" id="AFQF01002502">
    <property type="protein sequence ID" value="EGU81036.1"/>
    <property type="molecule type" value="Genomic_DNA"/>
</dbReference>
<evidence type="ECO:0000259" key="2">
    <source>
        <dbReference type="Pfam" id="PF00248"/>
    </source>
</evidence>
<dbReference type="InterPro" id="IPR020471">
    <property type="entry name" value="AKR"/>
</dbReference>
<dbReference type="InterPro" id="IPR023210">
    <property type="entry name" value="NADP_OxRdtase_dom"/>
</dbReference>
<proteinExistence type="predicted"/>
<dbReference type="PaxDb" id="5507-FOXG_00746P0"/>
<dbReference type="SUPFAM" id="SSF51430">
    <property type="entry name" value="NAD(P)-linked oxidoreductase"/>
    <property type="match status" value="1"/>
</dbReference>
<dbReference type="Gene3D" id="3.20.20.100">
    <property type="entry name" value="NADP-dependent oxidoreductase domain"/>
    <property type="match status" value="1"/>
</dbReference>
<organism evidence="3">
    <name type="scientific">Fusarium oxysporum (strain Fo5176)</name>
    <name type="common">Fusarium vascular wilt</name>
    <dbReference type="NCBI Taxonomy" id="660025"/>
    <lineage>
        <taxon>Eukaryota</taxon>
        <taxon>Fungi</taxon>
        <taxon>Dikarya</taxon>
        <taxon>Ascomycota</taxon>
        <taxon>Pezizomycotina</taxon>
        <taxon>Sordariomycetes</taxon>
        <taxon>Hypocreomycetidae</taxon>
        <taxon>Hypocreales</taxon>
        <taxon>Nectriaceae</taxon>
        <taxon>Fusarium</taxon>
        <taxon>Fusarium oxysporum species complex</taxon>
    </lineage>
</organism>
<dbReference type="OrthoDB" id="5357513at2759"/>
<comment type="caution">
    <text evidence="3">The sequence shown here is derived from an EMBL/GenBank/DDBJ whole genome shotgun (WGS) entry which is preliminary data.</text>
</comment>
<sequence length="306" mass="33870">MAAKLAKDLTLKGSSTAMPKLVYGTAWKKDRSADLVYFALKHGFRGVDTAGQPKHYNEKGVGEGVQRAIKEGLIKREGLFALTCPQLQTKFSPPGNQDENAPYDFNAPLVDKIHQSIQSSLTYFTVEGEEPYFDSVLLHSPLRTLEETITAWKTLETYVPHKIRNLGISNTTLPILKALNDAVTVKPSVVQNRFYPDTSFEVDLRAYCREQGIAFQSFWTFSANPRLAATKPVKMVAEKAGISEVAAYYSLVLGLEGVTVLDGTTTENHMKDDLEGIEKVATWAETDGTAEWNSALKQFKQSIGEV</sequence>
<dbReference type="PANTHER" id="PTHR11732">
    <property type="entry name" value="ALDO/KETO REDUCTASE"/>
    <property type="match status" value="1"/>
</dbReference>
<protein>
    <recommendedName>
        <fullName evidence="2">NADP-dependent oxidoreductase domain-containing protein</fullName>
    </recommendedName>
</protein>
<dbReference type="AlphaFoldDB" id="F9FPW5"/>
<dbReference type="GO" id="GO:0016491">
    <property type="term" value="F:oxidoreductase activity"/>
    <property type="evidence" value="ECO:0007669"/>
    <property type="project" value="UniProtKB-KW"/>
</dbReference>
<dbReference type="InterPro" id="IPR036812">
    <property type="entry name" value="NAD(P)_OxRdtase_dom_sf"/>
</dbReference>
<evidence type="ECO:0000313" key="3">
    <source>
        <dbReference type="EMBL" id="EGU81036.1"/>
    </source>
</evidence>
<reference evidence="3" key="1">
    <citation type="journal article" date="2012" name="Mol. Plant Microbe Interact.">
        <title>A highly conserved effector in Fusarium oxysporum is required for full virulence on Arabidopsis.</title>
        <authorList>
            <person name="Thatcher L.F."/>
            <person name="Gardiner D.M."/>
            <person name="Kazan K."/>
            <person name="Manners J."/>
        </authorList>
    </citation>
    <scope>NUCLEOTIDE SEQUENCE [LARGE SCALE GENOMIC DNA]</scope>
    <source>
        <strain evidence="3">Fo5176</strain>
    </source>
</reference>
<gene>
    <name evidence="3" type="ORF">FOXB_08445</name>
</gene>
<feature type="domain" description="NADP-dependent oxidoreductase" evidence="2">
    <location>
        <begin position="27"/>
        <end position="216"/>
    </location>
</feature>
<dbReference type="STRING" id="660025.F9FPW5"/>
<dbReference type="Pfam" id="PF00248">
    <property type="entry name" value="Aldo_ket_red"/>
    <property type="match status" value="1"/>
</dbReference>